<reference evidence="1 2" key="1">
    <citation type="submission" date="2019-10" db="EMBL/GenBank/DDBJ databases">
        <authorList>
            <consortium name="Melissa Lawson"/>
            <person name="O'neill I."/>
        </authorList>
    </citation>
    <scope>NUCLEOTIDE SEQUENCE [LARGE SCALE GENOMIC DNA]</scope>
    <source>
        <strain evidence="1">LH_23</strain>
    </source>
</reference>
<name>A0A8U0LMH5_BIFLI</name>
<evidence type="ECO:0000313" key="2">
    <source>
        <dbReference type="Proteomes" id="UP000494246"/>
    </source>
</evidence>
<evidence type="ECO:0000313" key="1">
    <source>
        <dbReference type="EMBL" id="VWQ38466.1"/>
    </source>
</evidence>
<dbReference type="EMBL" id="CABWKH010000027">
    <property type="protein sequence ID" value="VWQ38466.1"/>
    <property type="molecule type" value="Genomic_DNA"/>
</dbReference>
<comment type="caution">
    <text evidence="1">The sequence shown here is derived from an EMBL/GenBank/DDBJ whole genome shotgun (WGS) entry which is preliminary data.</text>
</comment>
<dbReference type="AlphaFoldDB" id="A0A8U0LMH5"/>
<dbReference type="RefSeq" id="WP_174773276.1">
    <property type="nucleotide sequence ID" value="NZ_CABWKH010000027.1"/>
</dbReference>
<sequence>MTYVRNYMTCGRSGSSGNITESPLGTLSLAAIPEDGQNEVFAQWTGIPIPEPGVWVIAARCRQATPPGSGVQNPRNGVLPVWSGNFVQLLNRGQDVVEAKNYAYEFTVPEGTETLTWRVCAPSGTGDSAIWDHLYIGPKTDWQQLKALDLDWFRGDMMPMP</sequence>
<accession>A0A8U0LMH5</accession>
<dbReference type="Proteomes" id="UP000494246">
    <property type="component" value="Unassembled WGS sequence"/>
</dbReference>
<proteinExistence type="predicted"/>
<organism evidence="1 2">
    <name type="scientific">Bifidobacterium longum subsp. infantis</name>
    <dbReference type="NCBI Taxonomy" id="1682"/>
    <lineage>
        <taxon>Bacteria</taxon>
        <taxon>Bacillati</taxon>
        <taxon>Actinomycetota</taxon>
        <taxon>Actinomycetes</taxon>
        <taxon>Bifidobacteriales</taxon>
        <taxon>Bifidobacteriaceae</taxon>
        <taxon>Bifidobacterium</taxon>
    </lineage>
</organism>
<gene>
    <name evidence="1" type="ORF">BIFLH23_02123</name>
</gene>
<protein>
    <submittedName>
        <fullName evidence="1">Uncharacterized protein</fullName>
    </submittedName>
</protein>